<keyword evidence="3 8" id="KW-0520">NAD</keyword>
<organism evidence="12 13">
    <name type="scientific">Pontivivens nitratireducens</name>
    <dbReference type="NCBI Taxonomy" id="2758038"/>
    <lineage>
        <taxon>Bacteria</taxon>
        <taxon>Pseudomonadati</taxon>
        <taxon>Pseudomonadota</taxon>
        <taxon>Alphaproteobacteria</taxon>
        <taxon>Rhodobacterales</taxon>
        <taxon>Paracoccaceae</taxon>
        <taxon>Pontivivens</taxon>
    </lineage>
</organism>
<dbReference type="EC" id="7.2.1.1" evidence="8"/>
<dbReference type="InterPro" id="IPR056147">
    <property type="entry name" value="NQRA_N"/>
</dbReference>
<dbReference type="Pfam" id="PF24836">
    <property type="entry name" value="NQRA_2nd"/>
    <property type="match status" value="1"/>
</dbReference>
<evidence type="ECO:0000256" key="1">
    <source>
        <dbReference type="ARBA" id="ARBA00022448"/>
    </source>
</evidence>
<evidence type="ECO:0000256" key="5">
    <source>
        <dbReference type="ARBA" id="ARBA00023065"/>
    </source>
</evidence>
<evidence type="ECO:0000313" key="13">
    <source>
        <dbReference type="Proteomes" id="UP000500791"/>
    </source>
</evidence>
<feature type="domain" description="Na(+)-translocating NADH-quinone reductase subunit A C-terminal" evidence="10">
    <location>
        <begin position="256"/>
        <end position="300"/>
    </location>
</feature>
<comment type="subunit">
    <text evidence="8">Composed of six subunits; NqrA, NqrB, NqrC, NqrD, NqrE and NqrF.</text>
</comment>
<dbReference type="PANTHER" id="PTHR37839:SF1">
    <property type="entry name" value="NA(+)-TRANSLOCATING NADH-QUINONE REDUCTASE SUBUNIT A"/>
    <property type="match status" value="1"/>
</dbReference>
<evidence type="ECO:0000313" key="12">
    <source>
        <dbReference type="EMBL" id="QIK41488.1"/>
    </source>
</evidence>
<reference evidence="12 13" key="1">
    <citation type="submission" date="2020-03" db="EMBL/GenBank/DDBJ databases">
        <title>Complete genome sequence of Monaibacterium sp. ALG8 with diverse plasmids.</title>
        <authorList>
            <person name="Sun C."/>
        </authorList>
    </citation>
    <scope>NUCLEOTIDE SEQUENCE [LARGE SCALE GENOMIC DNA]</scope>
    <source>
        <strain evidence="12 13">ALG8</strain>
    </source>
</reference>
<evidence type="ECO:0000256" key="7">
    <source>
        <dbReference type="ARBA" id="ARBA00023201"/>
    </source>
</evidence>
<dbReference type="PANTHER" id="PTHR37839">
    <property type="entry name" value="NA(+)-TRANSLOCATING NADH-QUINONE REDUCTASE SUBUNIT A"/>
    <property type="match status" value="1"/>
</dbReference>
<dbReference type="HAMAP" id="MF_00425">
    <property type="entry name" value="NqrA"/>
    <property type="match status" value="1"/>
</dbReference>
<dbReference type="InterPro" id="IPR056148">
    <property type="entry name" value="NQRA_2nd"/>
</dbReference>
<dbReference type="GO" id="GO:0006814">
    <property type="term" value="P:sodium ion transport"/>
    <property type="evidence" value="ECO:0007669"/>
    <property type="project" value="UniProtKB-UniRule"/>
</dbReference>
<sequence length="408" mass="43423">MRHFHIRQGDPAPQTPAPAQQVENIGLPREVALLGRDIPGVRPHFVVTEGESVTCGQTLFTDRKHPRIAFVSPASGIVSKLTYGSRRTLDLCVVTVAPENEKPSPHKMPDAAPREILQARGMWPAFVTRPFGRMPAPDAVSDAIVVNAVHTSPQAPDPAVVLEGQRDAFHLGLSVLSKLTPADVFLCQSPGKPLGPEGGRIIHASFSGTMAAGLPGTQIDRLCPVDFGGAVWSIGCQDVIAIGHLFGTGTYMARRVVSITGPQATTPKLVRSVLGARLAELSEGGAVRILSGNPITGRDAQFLGRFDDQVTLLEPRPQAADPARQARRATIFRPLIPSASMEKAVATDTYAIPLARALSVGDSDAAQRLGCLGLIEEDVAALTRRCTSGTDYAAMLRRVLDELELDAA</sequence>
<feature type="domain" description="NqrA second alpha/beta" evidence="11">
    <location>
        <begin position="114"/>
        <end position="250"/>
    </location>
</feature>
<evidence type="ECO:0000259" key="11">
    <source>
        <dbReference type="Pfam" id="PF24836"/>
    </source>
</evidence>
<dbReference type="InterPro" id="IPR008703">
    <property type="entry name" value="NqrA"/>
</dbReference>
<evidence type="ECO:0000256" key="4">
    <source>
        <dbReference type="ARBA" id="ARBA00023053"/>
    </source>
</evidence>
<dbReference type="Pfam" id="PF11973">
    <property type="entry name" value="NQRA_SLBB"/>
    <property type="match status" value="1"/>
</dbReference>
<protein>
    <recommendedName>
        <fullName evidence="8">Na(+)-translocating NADH-quinone reductase subunit A</fullName>
        <shortName evidence="8">Na(+)-NQR subunit A</shortName>
        <shortName evidence="8">Na(+)-translocating NQR subunit A</shortName>
        <ecNumber evidence="8">7.2.1.1</ecNumber>
    </recommendedName>
    <alternativeName>
        <fullName evidence="8">NQR complex subunit A</fullName>
    </alternativeName>
    <alternativeName>
        <fullName evidence="8">NQR-1 subunit A</fullName>
    </alternativeName>
</protein>
<gene>
    <name evidence="8" type="primary">nqrA</name>
    <name evidence="12" type="ORF">G8E03_12350</name>
</gene>
<dbReference type="Proteomes" id="UP000500791">
    <property type="component" value="Chromosome"/>
</dbReference>
<dbReference type="KEGG" id="mon:G8E03_12350"/>
<comment type="similarity">
    <text evidence="8">Belongs to the NqrA family.</text>
</comment>
<dbReference type="AlphaFoldDB" id="A0A6G7VNQ9"/>
<evidence type="ECO:0000256" key="2">
    <source>
        <dbReference type="ARBA" id="ARBA00022967"/>
    </source>
</evidence>
<evidence type="ECO:0000259" key="9">
    <source>
        <dbReference type="Pfam" id="PF05896"/>
    </source>
</evidence>
<dbReference type="RefSeq" id="WP_166192366.1">
    <property type="nucleotide sequence ID" value="NZ_CP049811.1"/>
</dbReference>
<keyword evidence="1 8" id="KW-0813">Transport</keyword>
<feature type="domain" description="NqrA N-terminal barrel-sandwich hybrid" evidence="9">
    <location>
        <begin position="14"/>
        <end position="96"/>
    </location>
</feature>
<dbReference type="Pfam" id="PF05896">
    <property type="entry name" value="NQRA_N"/>
    <property type="match status" value="1"/>
</dbReference>
<evidence type="ECO:0000259" key="10">
    <source>
        <dbReference type="Pfam" id="PF11973"/>
    </source>
</evidence>
<keyword evidence="4 8" id="KW-0915">Sodium</keyword>
<dbReference type="InterPro" id="IPR022615">
    <property type="entry name" value="NqrA_C_domain"/>
</dbReference>
<keyword evidence="2 8" id="KW-1278">Translocase</keyword>
<keyword evidence="5 8" id="KW-0406">Ion transport</keyword>
<keyword evidence="6 8" id="KW-0830">Ubiquinone</keyword>
<keyword evidence="7 8" id="KW-0739">Sodium transport</keyword>
<keyword evidence="13" id="KW-1185">Reference proteome</keyword>
<dbReference type="GO" id="GO:0016655">
    <property type="term" value="F:oxidoreductase activity, acting on NAD(P)H, quinone or similar compound as acceptor"/>
    <property type="evidence" value="ECO:0007669"/>
    <property type="project" value="UniProtKB-UniRule"/>
</dbReference>
<proteinExistence type="inferred from homology"/>
<comment type="catalytic activity">
    <reaction evidence="8">
        <text>a ubiquinone + n Na(+)(in) + NADH + H(+) = a ubiquinol + n Na(+)(out) + NAD(+)</text>
        <dbReference type="Rhea" id="RHEA:47748"/>
        <dbReference type="Rhea" id="RHEA-COMP:9565"/>
        <dbReference type="Rhea" id="RHEA-COMP:9566"/>
        <dbReference type="ChEBI" id="CHEBI:15378"/>
        <dbReference type="ChEBI" id="CHEBI:16389"/>
        <dbReference type="ChEBI" id="CHEBI:17976"/>
        <dbReference type="ChEBI" id="CHEBI:29101"/>
        <dbReference type="ChEBI" id="CHEBI:57540"/>
        <dbReference type="ChEBI" id="CHEBI:57945"/>
        <dbReference type="EC" id="7.2.1.1"/>
    </reaction>
</comment>
<evidence type="ECO:0000256" key="6">
    <source>
        <dbReference type="ARBA" id="ARBA00023075"/>
    </source>
</evidence>
<name>A0A6G7VNQ9_9RHOB</name>
<dbReference type="EMBL" id="CP049811">
    <property type="protein sequence ID" value="QIK41488.1"/>
    <property type="molecule type" value="Genomic_DNA"/>
</dbReference>
<evidence type="ECO:0000256" key="8">
    <source>
        <dbReference type="HAMAP-Rule" id="MF_00425"/>
    </source>
</evidence>
<accession>A0A6G7VNQ9</accession>
<comment type="function">
    <text evidence="8">NQR complex catalyzes the reduction of ubiquinone-1 to ubiquinol by two successive reactions, coupled with the transport of Na(+) ions from the cytoplasm to the periplasm. NqrA to NqrE are probably involved in the second step, the conversion of ubisemiquinone to ubiquinol.</text>
</comment>
<evidence type="ECO:0000256" key="3">
    <source>
        <dbReference type="ARBA" id="ARBA00023027"/>
    </source>
</evidence>